<dbReference type="GO" id="GO:0000328">
    <property type="term" value="C:fungal-type vacuole lumen"/>
    <property type="evidence" value="ECO:0007669"/>
    <property type="project" value="UniProtKB-ARBA"/>
</dbReference>
<keyword evidence="4 9" id="KW-0732">Signal</keyword>
<comment type="catalytic activity">
    <reaction evidence="8">
        <text>Release of a C-terminal amino acid with broad specificity.</text>
        <dbReference type="EC" id="3.4.16.5"/>
    </reaction>
</comment>
<evidence type="ECO:0000256" key="2">
    <source>
        <dbReference type="ARBA" id="ARBA00022645"/>
    </source>
</evidence>
<name>A0A077X5B6_9FUNG</name>
<dbReference type="EC" id="3.4.16.-" evidence="9"/>
<dbReference type="OrthoDB" id="443318at2759"/>
<keyword evidence="3 9" id="KW-0645">Protease</keyword>
<dbReference type="GO" id="GO:0006508">
    <property type="term" value="P:proteolysis"/>
    <property type="evidence" value="ECO:0007669"/>
    <property type="project" value="UniProtKB-KW"/>
</dbReference>
<keyword evidence="6" id="KW-1015">Disulfide bond</keyword>
<dbReference type="AlphaFoldDB" id="A0A077X5B6"/>
<evidence type="ECO:0000256" key="5">
    <source>
        <dbReference type="ARBA" id="ARBA00022801"/>
    </source>
</evidence>
<accession>A0A077X5B6</accession>
<dbReference type="SUPFAM" id="SSF53474">
    <property type="entry name" value="alpha/beta-Hydrolases"/>
    <property type="match status" value="1"/>
</dbReference>
<evidence type="ECO:0000256" key="1">
    <source>
        <dbReference type="ARBA" id="ARBA00009431"/>
    </source>
</evidence>
<dbReference type="InterPro" id="IPR001563">
    <property type="entry name" value="Peptidase_S10"/>
</dbReference>
<feature type="chain" id="PRO_5006512635" description="Carboxypeptidase" evidence="9">
    <location>
        <begin position="24"/>
        <end position="534"/>
    </location>
</feature>
<dbReference type="PANTHER" id="PTHR11802:SF113">
    <property type="entry name" value="SERINE CARBOXYPEPTIDASE CTSA-4.1"/>
    <property type="match status" value="1"/>
</dbReference>
<comment type="similarity">
    <text evidence="1 9">Belongs to the peptidase S10 family.</text>
</comment>
<dbReference type="Pfam" id="PF00450">
    <property type="entry name" value="Peptidase_S10"/>
    <property type="match status" value="1"/>
</dbReference>
<keyword evidence="2 9" id="KW-0121">Carboxypeptidase</keyword>
<dbReference type="PRINTS" id="PR00724">
    <property type="entry name" value="CRBOXYPTASEC"/>
</dbReference>
<dbReference type="InterPro" id="IPR018202">
    <property type="entry name" value="Ser_caboxypep_ser_AS"/>
</dbReference>
<dbReference type="InterPro" id="IPR029058">
    <property type="entry name" value="AB_hydrolase_fold"/>
</dbReference>
<keyword evidence="5 9" id="KW-0378">Hydrolase</keyword>
<dbReference type="Gene3D" id="1.10.287.410">
    <property type="match status" value="1"/>
</dbReference>
<evidence type="ECO:0000313" key="10">
    <source>
        <dbReference type="EMBL" id="CDS14537.1"/>
    </source>
</evidence>
<reference evidence="10" key="1">
    <citation type="journal article" date="2014" name="Genome Announc.">
        <title>De novo whole-genome sequence and genome annotation of Lichtheimia ramosa.</title>
        <authorList>
            <person name="Linde J."/>
            <person name="Schwartze V."/>
            <person name="Binder U."/>
            <person name="Lass-Florl C."/>
            <person name="Voigt K."/>
            <person name="Horn F."/>
        </authorList>
    </citation>
    <scope>NUCLEOTIDE SEQUENCE</scope>
    <source>
        <strain evidence="10">JMRC FSU:6197</strain>
    </source>
</reference>
<evidence type="ECO:0000256" key="4">
    <source>
        <dbReference type="ARBA" id="ARBA00022729"/>
    </source>
</evidence>
<evidence type="ECO:0000256" key="3">
    <source>
        <dbReference type="ARBA" id="ARBA00022670"/>
    </source>
</evidence>
<evidence type="ECO:0000256" key="7">
    <source>
        <dbReference type="ARBA" id="ARBA00023180"/>
    </source>
</evidence>
<dbReference type="PROSITE" id="PS00131">
    <property type="entry name" value="CARBOXYPEPT_SER_SER"/>
    <property type="match status" value="1"/>
</dbReference>
<evidence type="ECO:0000256" key="8">
    <source>
        <dbReference type="ARBA" id="ARBA00052076"/>
    </source>
</evidence>
<dbReference type="Gene3D" id="3.40.50.1820">
    <property type="entry name" value="alpha/beta hydrolase"/>
    <property type="match status" value="1"/>
</dbReference>
<organism evidence="10">
    <name type="scientific">Lichtheimia ramosa</name>
    <dbReference type="NCBI Taxonomy" id="688394"/>
    <lineage>
        <taxon>Eukaryota</taxon>
        <taxon>Fungi</taxon>
        <taxon>Fungi incertae sedis</taxon>
        <taxon>Mucoromycota</taxon>
        <taxon>Mucoromycotina</taxon>
        <taxon>Mucoromycetes</taxon>
        <taxon>Mucorales</taxon>
        <taxon>Lichtheimiaceae</taxon>
        <taxon>Lichtheimia</taxon>
    </lineage>
</organism>
<dbReference type="GO" id="GO:0004185">
    <property type="term" value="F:serine-type carboxypeptidase activity"/>
    <property type="evidence" value="ECO:0007669"/>
    <property type="project" value="UniProtKB-UniRule"/>
</dbReference>
<evidence type="ECO:0000256" key="9">
    <source>
        <dbReference type="RuleBase" id="RU361156"/>
    </source>
</evidence>
<evidence type="ECO:0000256" key="6">
    <source>
        <dbReference type="ARBA" id="ARBA00023157"/>
    </source>
</evidence>
<sequence length="534" mass="59867">MPTLFRTAAAATAVLALAGTTYAEPAGAFIQQQIDGLTDTWRQAHDVVEEGIKDWWSLPAKDTIEDIAKDWWPFPIGEQNDERADGFIKSFTHPAFPEYSMRYKHPDLCDSSVKQISGYLDVDSDKHFFFWFFESRNKPEEDPLVLWLNGGPGCSSLTGLLAELGPCMVNEAGDDTIHNEYSWNKNASVIFLDQPLNVGYSYGSGGARNSIAAAKDVYAFLQLFFKEFSQYSTLDFHIAGESYAGHYIPAIGGELNRNNKGSYSFSSASLTEYASTLAKINLKSLLIGNGLTDPLIQYKYYSKMACENSYGPVLDQSTCDSMDRQYPACKTLIENCYSSQNVFSCLPAAMKCNKDQIQPYQQTGMNPYDVRKECTGGNLCYDILGSVQKYLNQPDVMKAIGAQVDKYESCNMAINFQFNMAGDWMRPYVNEVAPLLEDGIRILIYAGDADYICNWMGNKEWTIALPWSGHEEFAAAEDTEWISTTAGEQGGELRRTKDGRFAFLRVFDSGHMVPMDRGDYAIDMLNDWMHEKLA</sequence>
<dbReference type="EMBL" id="LK023386">
    <property type="protein sequence ID" value="CDS14537.1"/>
    <property type="molecule type" value="Genomic_DNA"/>
</dbReference>
<protein>
    <recommendedName>
        <fullName evidence="9">Carboxypeptidase</fullName>
        <ecNumber evidence="9">3.4.16.-</ecNumber>
    </recommendedName>
</protein>
<keyword evidence="7" id="KW-0325">Glycoprotein</keyword>
<dbReference type="FunFam" id="1.10.287.410:FF:000001">
    <property type="entry name" value="Carboxypeptidase Y"/>
    <property type="match status" value="1"/>
</dbReference>
<proteinExistence type="inferred from homology"/>
<dbReference type="PANTHER" id="PTHR11802">
    <property type="entry name" value="SERINE PROTEASE FAMILY S10 SERINE CARBOXYPEPTIDASE"/>
    <property type="match status" value="1"/>
</dbReference>
<feature type="signal peptide" evidence="9">
    <location>
        <begin position="1"/>
        <end position="23"/>
    </location>
</feature>
<gene>
    <name evidence="10" type="ORF">LRAMOSA06706</name>
</gene>